<dbReference type="Gramene" id="TuG1812G0200003064.01.T01">
    <property type="protein sequence ID" value="TuG1812G0200003064.01.T01.cds409387"/>
    <property type="gene ID" value="TuG1812G0200003064.01"/>
</dbReference>
<accession>A0A8R7PEP3</accession>
<protein>
    <submittedName>
        <fullName evidence="1">Uncharacterized protein</fullName>
    </submittedName>
</protein>
<dbReference type="EnsemblPlants" id="TuG1812G0200003064.01.T01">
    <property type="protein sequence ID" value="TuG1812G0200003064.01.T01.cds409387"/>
    <property type="gene ID" value="TuG1812G0200003064.01"/>
</dbReference>
<evidence type="ECO:0000313" key="1">
    <source>
        <dbReference type="EnsemblPlants" id="TuG1812G0200003064.01.T01.cds409387"/>
    </source>
</evidence>
<dbReference type="AlphaFoldDB" id="A0A8R7PEP3"/>
<evidence type="ECO:0000313" key="2">
    <source>
        <dbReference type="Proteomes" id="UP000015106"/>
    </source>
</evidence>
<reference evidence="2" key="1">
    <citation type="journal article" date="2013" name="Nature">
        <title>Draft genome of the wheat A-genome progenitor Triticum urartu.</title>
        <authorList>
            <person name="Ling H.Q."/>
            <person name="Zhao S."/>
            <person name="Liu D."/>
            <person name="Wang J."/>
            <person name="Sun H."/>
            <person name="Zhang C."/>
            <person name="Fan H."/>
            <person name="Li D."/>
            <person name="Dong L."/>
            <person name="Tao Y."/>
            <person name="Gao C."/>
            <person name="Wu H."/>
            <person name="Li Y."/>
            <person name="Cui Y."/>
            <person name="Guo X."/>
            <person name="Zheng S."/>
            <person name="Wang B."/>
            <person name="Yu K."/>
            <person name="Liang Q."/>
            <person name="Yang W."/>
            <person name="Lou X."/>
            <person name="Chen J."/>
            <person name="Feng M."/>
            <person name="Jian J."/>
            <person name="Zhang X."/>
            <person name="Luo G."/>
            <person name="Jiang Y."/>
            <person name="Liu J."/>
            <person name="Wang Z."/>
            <person name="Sha Y."/>
            <person name="Zhang B."/>
            <person name="Wu H."/>
            <person name="Tang D."/>
            <person name="Shen Q."/>
            <person name="Xue P."/>
            <person name="Zou S."/>
            <person name="Wang X."/>
            <person name="Liu X."/>
            <person name="Wang F."/>
            <person name="Yang Y."/>
            <person name="An X."/>
            <person name="Dong Z."/>
            <person name="Zhang K."/>
            <person name="Zhang X."/>
            <person name="Luo M.C."/>
            <person name="Dvorak J."/>
            <person name="Tong Y."/>
            <person name="Wang J."/>
            <person name="Yang H."/>
            <person name="Li Z."/>
            <person name="Wang D."/>
            <person name="Zhang A."/>
            <person name="Wang J."/>
        </authorList>
    </citation>
    <scope>NUCLEOTIDE SEQUENCE</scope>
    <source>
        <strain evidence="2">cv. G1812</strain>
    </source>
</reference>
<sequence>MQTSKSHTHAHVVPWYFDRTHTIHTYGGNIYGGRPSCEVDENYLVVSISYPGQTGKLGSSRVADLEDVARLDDDVVHVDELEAGEVSRDGDEVHGGTLVELEQARVVEVALPPQLPQPPLQDVVRGHHLAARHMHQHFARPRPAPAAAAGRLAVRPPHDPVLEYPHASHASYFTRL</sequence>
<organism evidence="1 2">
    <name type="scientific">Triticum urartu</name>
    <name type="common">Red wild einkorn</name>
    <name type="synonym">Crithodium urartu</name>
    <dbReference type="NCBI Taxonomy" id="4572"/>
    <lineage>
        <taxon>Eukaryota</taxon>
        <taxon>Viridiplantae</taxon>
        <taxon>Streptophyta</taxon>
        <taxon>Embryophyta</taxon>
        <taxon>Tracheophyta</taxon>
        <taxon>Spermatophyta</taxon>
        <taxon>Magnoliopsida</taxon>
        <taxon>Liliopsida</taxon>
        <taxon>Poales</taxon>
        <taxon>Poaceae</taxon>
        <taxon>BOP clade</taxon>
        <taxon>Pooideae</taxon>
        <taxon>Triticodae</taxon>
        <taxon>Triticeae</taxon>
        <taxon>Triticinae</taxon>
        <taxon>Triticum</taxon>
    </lineage>
</organism>
<dbReference type="Proteomes" id="UP000015106">
    <property type="component" value="Chromosome 2"/>
</dbReference>
<reference evidence="1" key="2">
    <citation type="submission" date="2018-03" db="EMBL/GenBank/DDBJ databases">
        <title>The Triticum urartu genome reveals the dynamic nature of wheat genome evolution.</title>
        <authorList>
            <person name="Ling H."/>
            <person name="Ma B."/>
            <person name="Shi X."/>
            <person name="Liu H."/>
            <person name="Dong L."/>
            <person name="Sun H."/>
            <person name="Cao Y."/>
            <person name="Gao Q."/>
            <person name="Zheng S."/>
            <person name="Li Y."/>
            <person name="Yu Y."/>
            <person name="Du H."/>
            <person name="Qi M."/>
            <person name="Li Y."/>
            <person name="Yu H."/>
            <person name="Cui Y."/>
            <person name="Wang N."/>
            <person name="Chen C."/>
            <person name="Wu H."/>
            <person name="Zhao Y."/>
            <person name="Zhang J."/>
            <person name="Li Y."/>
            <person name="Zhou W."/>
            <person name="Zhang B."/>
            <person name="Hu W."/>
            <person name="Eijk M."/>
            <person name="Tang J."/>
            <person name="Witsenboer H."/>
            <person name="Zhao S."/>
            <person name="Li Z."/>
            <person name="Zhang A."/>
            <person name="Wang D."/>
            <person name="Liang C."/>
        </authorList>
    </citation>
    <scope>NUCLEOTIDE SEQUENCE [LARGE SCALE GENOMIC DNA]</scope>
    <source>
        <strain evidence="1">cv. G1812</strain>
    </source>
</reference>
<reference evidence="1" key="3">
    <citation type="submission" date="2022-06" db="UniProtKB">
        <authorList>
            <consortium name="EnsemblPlants"/>
        </authorList>
    </citation>
    <scope>IDENTIFICATION</scope>
</reference>
<name>A0A8R7PEP3_TRIUA</name>
<proteinExistence type="predicted"/>
<keyword evidence="2" id="KW-1185">Reference proteome</keyword>